<evidence type="ECO:0000256" key="1">
    <source>
        <dbReference type="SAM" id="Phobius"/>
    </source>
</evidence>
<organism evidence="2 3">
    <name type="scientific">Kangiella taiwanensis</name>
    <dbReference type="NCBI Taxonomy" id="1079179"/>
    <lineage>
        <taxon>Bacteria</taxon>
        <taxon>Pseudomonadati</taxon>
        <taxon>Pseudomonadota</taxon>
        <taxon>Gammaproteobacteria</taxon>
        <taxon>Kangiellales</taxon>
        <taxon>Kangiellaceae</taxon>
        <taxon>Kangiella</taxon>
    </lineage>
</organism>
<keyword evidence="1" id="KW-0812">Transmembrane</keyword>
<accession>A0ABP8HWQ5</accession>
<keyword evidence="1" id="KW-0472">Membrane</keyword>
<dbReference type="Proteomes" id="UP001501294">
    <property type="component" value="Unassembled WGS sequence"/>
</dbReference>
<gene>
    <name evidence="2" type="ORF">GCM10023150_07580</name>
</gene>
<dbReference type="InterPro" id="IPR007360">
    <property type="entry name" value="SirB"/>
</dbReference>
<feature type="transmembrane region" description="Helical" evidence="1">
    <location>
        <begin position="94"/>
        <end position="113"/>
    </location>
</feature>
<dbReference type="EMBL" id="BAABFU010000001">
    <property type="protein sequence ID" value="GAA4346320.1"/>
    <property type="molecule type" value="Genomic_DNA"/>
</dbReference>
<name>A0ABP8HWQ5_9GAMM</name>
<protein>
    <submittedName>
        <fullName evidence="2">SirB2 family protein</fullName>
    </submittedName>
</protein>
<dbReference type="RefSeq" id="WP_223576924.1">
    <property type="nucleotide sequence ID" value="NZ_BAABFU010000001.1"/>
</dbReference>
<dbReference type="PANTHER" id="PTHR39594">
    <property type="entry name" value="PROTEIN YCHQ"/>
    <property type="match status" value="1"/>
</dbReference>
<feature type="transmembrane region" description="Helical" evidence="1">
    <location>
        <begin position="6"/>
        <end position="27"/>
    </location>
</feature>
<keyword evidence="1" id="KW-1133">Transmembrane helix</keyword>
<reference evidence="3" key="1">
    <citation type="journal article" date="2019" name="Int. J. Syst. Evol. Microbiol.">
        <title>The Global Catalogue of Microorganisms (GCM) 10K type strain sequencing project: providing services to taxonomists for standard genome sequencing and annotation.</title>
        <authorList>
            <consortium name="The Broad Institute Genomics Platform"/>
            <consortium name="The Broad Institute Genome Sequencing Center for Infectious Disease"/>
            <person name="Wu L."/>
            <person name="Ma J."/>
        </authorList>
    </citation>
    <scope>NUCLEOTIDE SEQUENCE [LARGE SCALE GENOMIC DNA]</scope>
    <source>
        <strain evidence="3">JCM 17727</strain>
    </source>
</reference>
<evidence type="ECO:0000313" key="3">
    <source>
        <dbReference type="Proteomes" id="UP001501294"/>
    </source>
</evidence>
<dbReference type="PIRSF" id="PIRSF005610">
    <property type="entry name" value="SirB"/>
    <property type="match status" value="1"/>
</dbReference>
<dbReference type="Pfam" id="PF04247">
    <property type="entry name" value="SirB"/>
    <property type="match status" value="1"/>
</dbReference>
<feature type="transmembrane region" description="Helical" evidence="1">
    <location>
        <begin position="69"/>
        <end position="87"/>
    </location>
</feature>
<proteinExistence type="predicted"/>
<keyword evidence="3" id="KW-1185">Reference proteome</keyword>
<evidence type="ECO:0000313" key="2">
    <source>
        <dbReference type="EMBL" id="GAA4346320.1"/>
    </source>
</evidence>
<dbReference type="PANTHER" id="PTHR39594:SF1">
    <property type="entry name" value="PROTEIN YCHQ"/>
    <property type="match status" value="1"/>
</dbReference>
<sequence>MTALKHIHMTLAIITILGFLLRSIWLFKQSPALNKKWVKITPHIIDTLLLGTGIALWATWYGAVFQPWIIAKIVMIVLYIGFGIVTFKTQSKGLRAVMFTLAIASFATILYLARTKPMLW</sequence>
<comment type="caution">
    <text evidence="2">The sequence shown here is derived from an EMBL/GenBank/DDBJ whole genome shotgun (WGS) entry which is preliminary data.</text>
</comment>